<feature type="transmembrane region" description="Helical" evidence="4">
    <location>
        <begin position="302"/>
        <end position="322"/>
    </location>
</feature>
<keyword evidence="2" id="KW-0238">DNA-binding</keyword>
<gene>
    <name evidence="6" type="ORF">JOC58_002982</name>
</gene>
<dbReference type="InterPro" id="IPR018060">
    <property type="entry name" value="HTH_AraC"/>
</dbReference>
<dbReference type="InterPro" id="IPR020449">
    <property type="entry name" value="Tscrpt_reg_AraC-type_HTH"/>
</dbReference>
<proteinExistence type="predicted"/>
<dbReference type="SMART" id="SM00342">
    <property type="entry name" value="HTH_ARAC"/>
    <property type="match status" value="1"/>
</dbReference>
<dbReference type="PROSITE" id="PS01124">
    <property type="entry name" value="HTH_ARAC_FAMILY_2"/>
    <property type="match status" value="1"/>
</dbReference>
<dbReference type="InterPro" id="IPR009057">
    <property type="entry name" value="Homeodomain-like_sf"/>
</dbReference>
<dbReference type="InterPro" id="IPR041522">
    <property type="entry name" value="CdaR_GGDEF"/>
</dbReference>
<organism evidence="6 7">
    <name type="scientific">Paenibacillus hunanensis</name>
    <dbReference type="NCBI Taxonomy" id="539262"/>
    <lineage>
        <taxon>Bacteria</taxon>
        <taxon>Bacillati</taxon>
        <taxon>Bacillota</taxon>
        <taxon>Bacilli</taxon>
        <taxon>Bacillales</taxon>
        <taxon>Paenibacillaceae</taxon>
        <taxon>Paenibacillus</taxon>
    </lineage>
</organism>
<dbReference type="PRINTS" id="PR00032">
    <property type="entry name" value="HTHARAC"/>
</dbReference>
<evidence type="ECO:0000256" key="1">
    <source>
        <dbReference type="ARBA" id="ARBA00023015"/>
    </source>
</evidence>
<evidence type="ECO:0000256" key="4">
    <source>
        <dbReference type="SAM" id="Phobius"/>
    </source>
</evidence>
<dbReference type="PANTHER" id="PTHR43280:SF10">
    <property type="entry name" value="REGULATORY PROTEIN POCR"/>
    <property type="match status" value="1"/>
</dbReference>
<reference evidence="6 7" key="1">
    <citation type="submission" date="2023-07" db="EMBL/GenBank/DDBJ databases">
        <title>Genomic Encyclopedia of Type Strains, Phase IV (KMG-IV): sequencing the most valuable type-strain genomes for metagenomic binning, comparative biology and taxonomic classification.</title>
        <authorList>
            <person name="Goeker M."/>
        </authorList>
    </citation>
    <scope>NUCLEOTIDE SEQUENCE [LARGE SCALE GENOMIC DNA]</scope>
    <source>
        <strain evidence="6 7">DSM 22170</strain>
    </source>
</reference>
<dbReference type="Gene3D" id="1.10.10.60">
    <property type="entry name" value="Homeodomain-like"/>
    <property type="match status" value="2"/>
</dbReference>
<accession>A0ABU1J0R0</accession>
<feature type="domain" description="HTH araC/xylS-type" evidence="5">
    <location>
        <begin position="686"/>
        <end position="785"/>
    </location>
</feature>
<keyword evidence="1" id="KW-0805">Transcription regulation</keyword>
<evidence type="ECO:0000313" key="7">
    <source>
        <dbReference type="Proteomes" id="UP001185028"/>
    </source>
</evidence>
<dbReference type="PROSITE" id="PS00041">
    <property type="entry name" value="HTH_ARAC_FAMILY_1"/>
    <property type="match status" value="1"/>
</dbReference>
<dbReference type="EMBL" id="JAVDQH010000011">
    <property type="protein sequence ID" value="MDR6245084.1"/>
    <property type="molecule type" value="Genomic_DNA"/>
</dbReference>
<feature type="transmembrane region" description="Helical" evidence="4">
    <location>
        <begin position="12"/>
        <end position="36"/>
    </location>
</feature>
<name>A0ABU1J0R0_9BACL</name>
<dbReference type="Pfam" id="PF12833">
    <property type="entry name" value="HTH_18"/>
    <property type="match status" value="1"/>
</dbReference>
<dbReference type="Pfam" id="PF17853">
    <property type="entry name" value="GGDEF_2"/>
    <property type="match status" value="1"/>
</dbReference>
<dbReference type="RefSeq" id="WP_188773488.1">
    <property type="nucleotide sequence ID" value="NZ_BMMB01000001.1"/>
</dbReference>
<dbReference type="InterPro" id="IPR018062">
    <property type="entry name" value="HTH_AraC-typ_CS"/>
</dbReference>
<dbReference type="Proteomes" id="UP001185028">
    <property type="component" value="Unassembled WGS sequence"/>
</dbReference>
<dbReference type="SUPFAM" id="SSF46689">
    <property type="entry name" value="Homeodomain-like"/>
    <property type="match status" value="1"/>
</dbReference>
<keyword evidence="4" id="KW-0472">Membrane</keyword>
<evidence type="ECO:0000259" key="5">
    <source>
        <dbReference type="PROSITE" id="PS01124"/>
    </source>
</evidence>
<comment type="caution">
    <text evidence="6">The sequence shown here is derived from an EMBL/GenBank/DDBJ whole genome shotgun (WGS) entry which is preliminary data.</text>
</comment>
<evidence type="ECO:0000313" key="6">
    <source>
        <dbReference type="EMBL" id="MDR6245084.1"/>
    </source>
</evidence>
<keyword evidence="7" id="KW-1185">Reference proteome</keyword>
<protein>
    <submittedName>
        <fullName evidence="6">YesN/AraC family two-component response regulator</fullName>
    </submittedName>
</protein>
<keyword evidence="4" id="KW-1133">Transmembrane helix</keyword>
<evidence type="ECO:0000256" key="2">
    <source>
        <dbReference type="ARBA" id="ARBA00023125"/>
    </source>
</evidence>
<keyword evidence="4" id="KW-0812">Transmembrane</keyword>
<evidence type="ECO:0000256" key="3">
    <source>
        <dbReference type="ARBA" id="ARBA00023163"/>
    </source>
</evidence>
<keyword evidence="3" id="KW-0804">Transcription</keyword>
<dbReference type="PANTHER" id="PTHR43280">
    <property type="entry name" value="ARAC-FAMILY TRANSCRIPTIONAL REGULATOR"/>
    <property type="match status" value="1"/>
</dbReference>
<sequence length="786" mass="90647">MRLKKWRTLRSSVIVAWFVSYMVVLLLPILLSGWVYHETVKALQQQTEKANDSLLQQMQETVDNRVDLIQRLTIQIYGDVNVQNLLYSGTFARGDYQYELYKVAQNLKLFRSTYTTLDDFFIYWAPADTVIRPSTSQSAQMAYQDLYDGGGISFKQWKELIHGTKRQQFVTTTAHYESGLTKHYVTFIRHLPADLHNQATGSIVVMVDQQQILKALSGIRGFGDGKISILTGDGSTLISDQVGQSIQKEFAKFSGEKGYIESDQSGEPARYYFIRSSNSDLTYVSIVPERIVRKEANDVQRLMYYGVAVSLLGGLLLTYLFLRRNYRPIHRMIGLLNTRVNKQSVMDRNELIWIEDHLSHTLLENNRISERMNRQQSQLRSGFIARLLKGKIDERDQVTTEEIIESLAIGKDADSFVVLLIYIEQSSAFHMKTADMEEQQQNRLLHFICSNVLEEMIAMECPVHLAEVDELTACLIQYSESDEGMVRLIARIQQAQLFLKQKYGAELTIAVSGIHRGIEGIAEAYREATVAMEYKFVADDVDMLIYEQLSQKRLLQESHDYYFPLHIERQLLNDMKVGDAVKARELLEDIVERNLHETVLPLELAKCLMFDLIGTFIKSMIESGDSKDVFLSRHQQTIETLTRASTVKEMKQLLLYMLEDVCMHTASKQEQNKQKNRSEDMEQLANQIRQFVHRNYANPDLNITMIGESFDMKATYLSKLFRDHTGEGLLDYINQTRIEKAKLLLREERIPLEELASQAGFQNLNTFIRIFKKIEGITPGQYRNMT</sequence>